<evidence type="ECO:0000313" key="3">
    <source>
        <dbReference type="Proteomes" id="UP001166021"/>
    </source>
</evidence>
<dbReference type="InterPro" id="IPR001584">
    <property type="entry name" value="Integrase_cat-core"/>
</dbReference>
<keyword evidence="3" id="KW-1185">Reference proteome</keyword>
<name>A0ABR7UWX9_9FLAO</name>
<sequence length="72" mass="8601">MDGKGRALDNIYIERFWKSIKYVKIYLNPPNGGLNLYQMIKEYIEFYNKKRRHTEIGKVVPDQIYNAKKMAS</sequence>
<dbReference type="Pfam" id="PF13683">
    <property type="entry name" value="rve_3"/>
    <property type="match status" value="1"/>
</dbReference>
<gene>
    <name evidence="2" type="ORF">HPE56_04025</name>
</gene>
<feature type="domain" description="Integrase catalytic" evidence="1">
    <location>
        <begin position="4"/>
        <end position="61"/>
    </location>
</feature>
<dbReference type="InterPro" id="IPR012337">
    <property type="entry name" value="RNaseH-like_sf"/>
</dbReference>
<comment type="caution">
    <text evidence="2">The sequence shown here is derived from an EMBL/GenBank/DDBJ whole genome shotgun (WGS) entry which is preliminary data.</text>
</comment>
<reference evidence="2" key="1">
    <citation type="submission" date="2020-05" db="EMBL/GenBank/DDBJ databases">
        <title>The draft genome sequence of Maribacter sp. ANRC-HE7.</title>
        <authorList>
            <person name="Mu L."/>
        </authorList>
    </citation>
    <scope>NUCLEOTIDE SEQUENCE</scope>
    <source>
        <strain evidence="2">ANRC-HE7</strain>
    </source>
</reference>
<protein>
    <submittedName>
        <fullName evidence="2">Transposase</fullName>
    </submittedName>
</protein>
<evidence type="ECO:0000259" key="1">
    <source>
        <dbReference type="Pfam" id="PF13683"/>
    </source>
</evidence>
<organism evidence="2 3">
    <name type="scientific">Maribacter aquimaris</name>
    <dbReference type="NCBI Taxonomy" id="2737171"/>
    <lineage>
        <taxon>Bacteria</taxon>
        <taxon>Pseudomonadati</taxon>
        <taxon>Bacteroidota</taxon>
        <taxon>Flavobacteriia</taxon>
        <taxon>Flavobacteriales</taxon>
        <taxon>Flavobacteriaceae</taxon>
        <taxon>Maribacter</taxon>
    </lineage>
</organism>
<accession>A0ABR7UWX9</accession>
<proteinExistence type="predicted"/>
<dbReference type="Proteomes" id="UP001166021">
    <property type="component" value="Unassembled WGS sequence"/>
</dbReference>
<dbReference type="SUPFAM" id="SSF53098">
    <property type="entry name" value="Ribonuclease H-like"/>
    <property type="match status" value="1"/>
</dbReference>
<evidence type="ECO:0000313" key="2">
    <source>
        <dbReference type="EMBL" id="MBD0776953.1"/>
    </source>
</evidence>
<dbReference type="EMBL" id="JABTCF010000001">
    <property type="protein sequence ID" value="MBD0776953.1"/>
    <property type="molecule type" value="Genomic_DNA"/>
</dbReference>